<dbReference type="RefSeq" id="WP_147661936.1">
    <property type="nucleotide sequence ID" value="NZ_CP042905.2"/>
</dbReference>
<protein>
    <submittedName>
        <fullName evidence="1">Leucine-rich repeat domain-containing protein</fullName>
    </submittedName>
</protein>
<dbReference type="Gene3D" id="3.80.10.10">
    <property type="entry name" value="Ribonuclease Inhibitor"/>
    <property type="match status" value="1"/>
</dbReference>
<reference evidence="1 2" key="2">
    <citation type="journal article" date="2024" name="Int. J. Syst. Evol. Microbiol.">
        <title>Promethearchaeum syntrophicum gen. nov., sp. nov., an anaerobic, obligately syntrophic archaeon, the first isolate of the lineage 'Asgard' archaea, and proposal of the new archaeal phylum Promethearchaeota phyl. nov. and kingdom Promethearchaeati regn. nov.</title>
        <authorList>
            <person name="Imachi H."/>
            <person name="Nobu M.K."/>
            <person name="Kato S."/>
            <person name="Takaki Y."/>
            <person name="Miyazaki M."/>
            <person name="Miyata M."/>
            <person name="Ogawara M."/>
            <person name="Saito Y."/>
            <person name="Sakai S."/>
            <person name="Tahara Y.O."/>
            <person name="Takano Y."/>
            <person name="Tasumi E."/>
            <person name="Uematsu K."/>
            <person name="Yoshimura T."/>
            <person name="Itoh T."/>
            <person name="Ohkuma M."/>
            <person name="Takai K."/>
        </authorList>
    </citation>
    <scope>NUCLEOTIDE SEQUENCE [LARGE SCALE GENOMIC DNA]</scope>
    <source>
        <strain evidence="1 2">MK-D1</strain>
    </source>
</reference>
<dbReference type="SUPFAM" id="SSF52058">
    <property type="entry name" value="L domain-like"/>
    <property type="match status" value="1"/>
</dbReference>
<dbReference type="GeneID" id="41328829"/>
<keyword evidence="2" id="KW-1185">Reference proteome</keyword>
<dbReference type="AlphaFoldDB" id="A0A5B9D809"/>
<accession>A0A5B9D809</accession>
<evidence type="ECO:0000313" key="1">
    <source>
        <dbReference type="EMBL" id="QEE15007.1"/>
    </source>
</evidence>
<dbReference type="Proteomes" id="UP000321408">
    <property type="component" value="Chromosome"/>
</dbReference>
<dbReference type="EMBL" id="CP042905">
    <property type="protein sequence ID" value="QEE15007.1"/>
    <property type="molecule type" value="Genomic_DNA"/>
</dbReference>
<proteinExistence type="predicted"/>
<reference evidence="1 2" key="1">
    <citation type="journal article" date="2020" name="Nature">
        <title>Isolation of an archaeon at the prokaryote-eukaryote interface.</title>
        <authorList>
            <person name="Imachi H."/>
            <person name="Nobu M.K."/>
            <person name="Nakahara N."/>
            <person name="Morono Y."/>
            <person name="Ogawara M."/>
            <person name="Takaki Y."/>
            <person name="Takano Y."/>
            <person name="Uematsu K."/>
            <person name="Ikuta T."/>
            <person name="Ito M."/>
            <person name="Matsui Y."/>
            <person name="Miyazaki M."/>
            <person name="Murata K."/>
            <person name="Saito Y."/>
            <person name="Sakai S."/>
            <person name="Song C."/>
            <person name="Tasumi E."/>
            <person name="Yamanaka Y."/>
            <person name="Yamaguchi T."/>
            <person name="Kamagata Y."/>
            <person name="Tamaki H."/>
            <person name="Takai K."/>
        </authorList>
    </citation>
    <scope>NUCLEOTIDE SEQUENCE [LARGE SCALE GENOMIC DNA]</scope>
    <source>
        <strain evidence="1 2">MK-D1</strain>
    </source>
</reference>
<dbReference type="KEGG" id="psyt:DSAG12_00830"/>
<sequence length="102" mass="12026">MNIQQYHGIPLEIEECEFLTSLEEILHKKIPLVEKIRFQTFGFIVKDFQIIKLSIFGCHLSYIPESIGNLKKVKVLYLSENHLNQLPSSFQKLEMLEELYLD</sequence>
<dbReference type="Pfam" id="PF13855">
    <property type="entry name" value="LRR_8"/>
    <property type="match status" value="1"/>
</dbReference>
<name>A0A5B9D809_9ARCH</name>
<evidence type="ECO:0000313" key="2">
    <source>
        <dbReference type="Proteomes" id="UP000321408"/>
    </source>
</evidence>
<organism evidence="1 2">
    <name type="scientific">Promethearchaeum syntrophicum</name>
    <dbReference type="NCBI Taxonomy" id="2594042"/>
    <lineage>
        <taxon>Archaea</taxon>
        <taxon>Promethearchaeati</taxon>
        <taxon>Promethearchaeota</taxon>
        <taxon>Promethearchaeia</taxon>
        <taxon>Promethearchaeales</taxon>
        <taxon>Promethearchaeaceae</taxon>
        <taxon>Promethearchaeum</taxon>
    </lineage>
</organism>
<dbReference type="InterPro" id="IPR001611">
    <property type="entry name" value="Leu-rich_rpt"/>
</dbReference>
<dbReference type="InterPro" id="IPR032675">
    <property type="entry name" value="LRR_dom_sf"/>
</dbReference>
<gene>
    <name evidence="1" type="ORF">DSAG12_00830</name>
</gene>